<dbReference type="RefSeq" id="XP_018226262.1">
    <property type="nucleotide sequence ID" value="XM_018370106.1"/>
</dbReference>
<evidence type="ECO:0000256" key="1">
    <source>
        <dbReference type="ARBA" id="ARBA00004167"/>
    </source>
</evidence>
<evidence type="ECO:0000256" key="2">
    <source>
        <dbReference type="ARBA" id="ARBA00022692"/>
    </source>
</evidence>
<dbReference type="Proteomes" id="UP000054454">
    <property type="component" value="Unassembled WGS sequence"/>
</dbReference>
<evidence type="ECO:0000313" key="6">
    <source>
        <dbReference type="EMBL" id="KTW28895.1"/>
    </source>
</evidence>
<dbReference type="GO" id="GO:0032469">
    <property type="term" value="P:endoplasmic reticulum calcium ion homeostasis"/>
    <property type="evidence" value="ECO:0007669"/>
    <property type="project" value="InterPro"/>
</dbReference>
<dbReference type="AlphaFoldDB" id="A0A0W4ZKJ0"/>
<keyword evidence="2" id="KW-0812">Transmembrane</keyword>
<comment type="caution">
    <text evidence="6">The sequence shown here is derived from an EMBL/GenBank/DDBJ whole genome shotgun (WGS) entry which is preliminary data.</text>
</comment>
<evidence type="ECO:0000256" key="4">
    <source>
        <dbReference type="ARBA" id="ARBA00023136"/>
    </source>
</evidence>
<feature type="region of interest" description="Disordered" evidence="5">
    <location>
        <begin position="251"/>
        <end position="286"/>
    </location>
</feature>
<reference evidence="7" key="1">
    <citation type="journal article" date="2016" name="Nat. Commun.">
        <title>Genome analysis of three Pneumocystis species reveals adaptation mechanisms to life exclusively in mammalian hosts.</title>
        <authorList>
            <person name="Ma L."/>
            <person name="Chen Z."/>
            <person name="Huang D.W."/>
            <person name="Kutty G."/>
            <person name="Ishihara M."/>
            <person name="Wang H."/>
            <person name="Abouelleil A."/>
            <person name="Bishop L."/>
            <person name="Davey E."/>
            <person name="Deng R."/>
            <person name="Deng X."/>
            <person name="Fan L."/>
            <person name="Fantoni G."/>
            <person name="Fitzgerald M."/>
            <person name="Gogineni E."/>
            <person name="Goldberg J.M."/>
            <person name="Handley G."/>
            <person name="Hu X."/>
            <person name="Huber C."/>
            <person name="Jiao X."/>
            <person name="Jones K."/>
            <person name="Levin J.Z."/>
            <person name="Liu Y."/>
            <person name="Macdonald P."/>
            <person name="Melnikov A."/>
            <person name="Raley C."/>
            <person name="Sassi M."/>
            <person name="Sherman B.T."/>
            <person name="Song X."/>
            <person name="Sykes S."/>
            <person name="Tran B."/>
            <person name="Walsh L."/>
            <person name="Xia Y."/>
            <person name="Yang J."/>
            <person name="Young S."/>
            <person name="Zeng Q."/>
            <person name="Zheng X."/>
            <person name="Stephens R."/>
            <person name="Nusbaum C."/>
            <person name="Birren B.W."/>
            <person name="Azadi P."/>
            <person name="Lempicki R.A."/>
            <person name="Cuomo C.A."/>
            <person name="Kovacs J.A."/>
        </authorList>
    </citation>
    <scope>NUCLEOTIDE SEQUENCE [LARGE SCALE GENOMIC DNA]</scope>
    <source>
        <strain evidence="7">B80</strain>
    </source>
</reference>
<comment type="subcellular location">
    <subcellularLocation>
        <location evidence="1">Membrane</location>
        <topology evidence="1">Single-pass membrane protein</topology>
    </subcellularLocation>
</comment>
<gene>
    <name evidence="6" type="ORF">T552_01524</name>
</gene>
<dbReference type="GO" id="GO:0005783">
    <property type="term" value="C:endoplasmic reticulum"/>
    <property type="evidence" value="ECO:0007669"/>
    <property type="project" value="InterPro"/>
</dbReference>
<feature type="compositionally biased region" description="Basic and acidic residues" evidence="5">
    <location>
        <begin position="251"/>
        <end position="270"/>
    </location>
</feature>
<keyword evidence="3" id="KW-1133">Transmembrane helix</keyword>
<evidence type="ECO:0008006" key="8">
    <source>
        <dbReference type="Google" id="ProtNLM"/>
    </source>
</evidence>
<protein>
    <recommendedName>
        <fullName evidence="8">Coiled-coil domain-containing protein 47</fullName>
    </recommendedName>
</protein>
<dbReference type="GO" id="GO:0016020">
    <property type="term" value="C:membrane"/>
    <property type="evidence" value="ECO:0007669"/>
    <property type="project" value="UniProtKB-SubCell"/>
</dbReference>
<evidence type="ECO:0000313" key="7">
    <source>
        <dbReference type="Proteomes" id="UP000054454"/>
    </source>
</evidence>
<dbReference type="GO" id="GO:0005509">
    <property type="term" value="F:calcium ion binding"/>
    <property type="evidence" value="ECO:0007669"/>
    <property type="project" value="InterPro"/>
</dbReference>
<name>A0A0W4ZKJ0_PNEC8</name>
<dbReference type="OrthoDB" id="10039147at2759"/>
<dbReference type="PANTHER" id="PTHR12883:SF0">
    <property type="entry name" value="PAT COMPLEX SUBUNIT CCDC47"/>
    <property type="match status" value="1"/>
</dbReference>
<dbReference type="PANTHER" id="PTHR12883">
    <property type="entry name" value="ADIPOCYTE-SPECIFIC PROTEIN 4-RELATED"/>
    <property type="match status" value="1"/>
</dbReference>
<keyword evidence="4" id="KW-0472">Membrane</keyword>
<evidence type="ECO:0000256" key="3">
    <source>
        <dbReference type="ARBA" id="ARBA00022989"/>
    </source>
</evidence>
<accession>A0A0W4ZKJ0</accession>
<keyword evidence="7" id="KW-1185">Reference proteome</keyword>
<dbReference type="EMBL" id="LFVZ01000006">
    <property type="protein sequence ID" value="KTW28895.1"/>
    <property type="molecule type" value="Genomic_DNA"/>
</dbReference>
<organism evidence="6 7">
    <name type="scientific">Pneumocystis carinii (strain B80)</name>
    <name type="common">Rat pneumocystis pneumonia agent</name>
    <name type="synonym">Pneumocystis carinii f. sp. carinii</name>
    <dbReference type="NCBI Taxonomy" id="1408658"/>
    <lineage>
        <taxon>Eukaryota</taxon>
        <taxon>Fungi</taxon>
        <taxon>Dikarya</taxon>
        <taxon>Ascomycota</taxon>
        <taxon>Taphrinomycotina</taxon>
        <taxon>Pneumocystomycetes</taxon>
        <taxon>Pneumocystaceae</taxon>
        <taxon>Pneumocystis</taxon>
    </lineage>
</organism>
<dbReference type="VEuPathDB" id="FungiDB:T552_01524"/>
<dbReference type="InterPro" id="IPR012879">
    <property type="entry name" value="CCDC47"/>
</dbReference>
<proteinExistence type="predicted"/>
<sequence>MRNAFLAKKWFEIIYPLFKNEFAQIGMKRNDRMILHIRDPSYFISYASGRINISCLYIQFKFLMRQNFISLIREKVVAFFLDKPMPHDRLYIDMNVEDHVFDACVFAVVNKSKMRWLREKYYNLSFTSVMELAILPETYVVMSEFSEIAYILLENNESFIKCMKTPDVVLEYLIVSDQPIKCPKSPDQICQKSVSFCVKLPSLRNSQQVTCIINECIAFVDMLAERAHWRPNISQKLKTIREEANRKLKKRQDEKLANALKKKSEKDKQKKERIRNLSPQEQRKYLDKERERKYRKLFKVMKA</sequence>
<dbReference type="GeneID" id="28936309"/>
<evidence type="ECO:0000256" key="5">
    <source>
        <dbReference type="SAM" id="MobiDB-lite"/>
    </source>
</evidence>
<dbReference type="Pfam" id="PF07946">
    <property type="entry name" value="CCDC47"/>
    <property type="match status" value="1"/>
</dbReference>